<dbReference type="PROSITE" id="PS51257">
    <property type="entry name" value="PROKAR_LIPOPROTEIN"/>
    <property type="match status" value="1"/>
</dbReference>
<dbReference type="RefSeq" id="WP_039407791.1">
    <property type="nucleotide sequence ID" value="NZ_CP094242.1"/>
</dbReference>
<dbReference type="Proteomes" id="UP000829504">
    <property type="component" value="Chromosome"/>
</dbReference>
<dbReference type="InterPro" id="IPR005184">
    <property type="entry name" value="DUF306_Meta_HslJ"/>
</dbReference>
<dbReference type="EMBL" id="JUFZ01000064">
    <property type="protein sequence ID" value="KIC07200.1"/>
    <property type="molecule type" value="Genomic_DNA"/>
</dbReference>
<dbReference type="InterPro" id="IPR053147">
    <property type="entry name" value="Hsp_HslJ-like"/>
</dbReference>
<proteinExistence type="predicted"/>
<dbReference type="Gene3D" id="2.40.128.270">
    <property type="match status" value="1"/>
</dbReference>
<dbReference type="PATRIC" id="fig|1056807.3.peg.1405"/>
<evidence type="ECO:0000256" key="1">
    <source>
        <dbReference type="SAM" id="MobiDB-lite"/>
    </source>
</evidence>
<dbReference type="AlphaFoldDB" id="A0A0C1GLB7"/>
<protein>
    <submittedName>
        <fullName evidence="4">META domain-containing protein</fullName>
    </submittedName>
</protein>
<feature type="domain" description="DUF306" evidence="2">
    <location>
        <begin position="49"/>
        <end position="147"/>
    </location>
</feature>
<dbReference type="PANTHER" id="PTHR35535">
    <property type="entry name" value="HEAT SHOCK PROTEIN HSLJ"/>
    <property type="match status" value="1"/>
</dbReference>
<dbReference type="PANTHER" id="PTHR35535:SF2">
    <property type="entry name" value="DUF306 DOMAIN-CONTAINING PROTEIN"/>
    <property type="match status" value="1"/>
</dbReference>
<feature type="region of interest" description="Disordered" evidence="1">
    <location>
        <begin position="20"/>
        <end position="43"/>
    </location>
</feature>
<evidence type="ECO:0000313" key="5">
    <source>
        <dbReference type="Proteomes" id="UP000031390"/>
    </source>
</evidence>
<evidence type="ECO:0000313" key="3">
    <source>
        <dbReference type="EMBL" id="KIC07200.1"/>
    </source>
</evidence>
<reference evidence="3 5" key="1">
    <citation type="submission" date="2014-12" db="EMBL/GenBank/DDBJ databases">
        <title>Genome sequence of Morococcus cerebrosus.</title>
        <authorList>
            <person name="Shin S.-K."/>
            <person name="Yi H."/>
        </authorList>
    </citation>
    <scope>NUCLEOTIDE SEQUENCE [LARGE SCALE GENOMIC DNA]</scope>
    <source>
        <strain evidence="3 5">CIP 81.93</strain>
    </source>
</reference>
<dbReference type="EMBL" id="CP094242">
    <property type="protein sequence ID" value="UNV88260.1"/>
    <property type="molecule type" value="Genomic_DNA"/>
</dbReference>
<feature type="compositionally biased region" description="Polar residues" evidence="1">
    <location>
        <begin position="28"/>
        <end position="43"/>
    </location>
</feature>
<dbReference type="InterPro" id="IPR038670">
    <property type="entry name" value="HslJ-like_sf"/>
</dbReference>
<gene>
    <name evidence="3" type="ORF">MCC93_14610</name>
    <name evidence="4" type="ORF">MON37_04880</name>
</gene>
<accession>A0A0C1GLB7</accession>
<evidence type="ECO:0000313" key="4">
    <source>
        <dbReference type="EMBL" id="UNV88260.1"/>
    </source>
</evidence>
<dbReference type="Pfam" id="PF03724">
    <property type="entry name" value="META"/>
    <property type="match status" value="1"/>
</dbReference>
<reference evidence="4 6" key="2">
    <citation type="submission" date="2022-03" db="EMBL/GenBank/DDBJ databases">
        <title>Genome sequencing of Morococcus cerebrosus.</title>
        <authorList>
            <person name="Baek M.-G."/>
            <person name="Yi H."/>
        </authorList>
    </citation>
    <scope>NUCLEOTIDE SEQUENCE [LARGE SCALE GENOMIC DNA]</scope>
    <source>
        <strain evidence="4 6">CIP 81.93</strain>
    </source>
</reference>
<keyword evidence="6" id="KW-1185">Reference proteome</keyword>
<name>A0A0C1GLB7_9NEIS</name>
<evidence type="ECO:0000259" key="2">
    <source>
        <dbReference type="Pfam" id="PF03724"/>
    </source>
</evidence>
<sequence length="152" mass="16849">MKTLIPTLMTAIILTACTSPAEKPQPSQPVTSSEKPSEPRQASTPALAAKWFVVSFDKFTEKDLAGRTAFLDLSKMPKAHGKMGCNHLTLQAKEAGAGKIDFGPIATTMMLCEDMKLEEAFLNMKSVWNYRFDGNDLILEQNGKTMRLRRQP</sequence>
<dbReference type="Proteomes" id="UP000031390">
    <property type="component" value="Unassembled WGS sequence"/>
</dbReference>
<evidence type="ECO:0000313" key="6">
    <source>
        <dbReference type="Proteomes" id="UP000829504"/>
    </source>
</evidence>
<organism evidence="3 5">
    <name type="scientific">Morococcus cerebrosus</name>
    <dbReference type="NCBI Taxonomy" id="1056807"/>
    <lineage>
        <taxon>Bacteria</taxon>
        <taxon>Pseudomonadati</taxon>
        <taxon>Pseudomonadota</taxon>
        <taxon>Betaproteobacteria</taxon>
        <taxon>Neisseriales</taxon>
        <taxon>Neisseriaceae</taxon>
        <taxon>Morococcus</taxon>
    </lineage>
</organism>